<dbReference type="PANTHER" id="PTHR32060:SF22">
    <property type="entry name" value="CARBOXYL-TERMINAL-PROCESSING PEPTIDASE 3, CHLOROPLASTIC"/>
    <property type="match status" value="1"/>
</dbReference>
<keyword evidence="2 5" id="KW-0645">Protease</keyword>
<dbReference type="InterPro" id="IPR054628">
    <property type="entry name" value="Cterm_S41_CtpZ"/>
</dbReference>
<organism evidence="8 9">
    <name type="scientific">Candidatus Synechococcus spongiarum 15L</name>
    <dbReference type="NCBI Taxonomy" id="1608419"/>
    <lineage>
        <taxon>Bacteria</taxon>
        <taxon>Bacillati</taxon>
        <taxon>Cyanobacteriota</taxon>
        <taxon>Cyanophyceae</taxon>
        <taxon>Synechococcales</taxon>
        <taxon>Synechococcaceae</taxon>
        <taxon>Synechococcus</taxon>
    </lineage>
</organism>
<gene>
    <name evidence="8" type="ORF">TQ37_03445</name>
</gene>
<feature type="domain" description="PDZ" evidence="7">
    <location>
        <begin position="104"/>
        <end position="188"/>
    </location>
</feature>
<dbReference type="InterPro" id="IPR029045">
    <property type="entry name" value="ClpP/crotonase-like_dom_sf"/>
</dbReference>
<dbReference type="AlphaFoldDB" id="A0A0G8AWQ2"/>
<evidence type="ECO:0000256" key="3">
    <source>
        <dbReference type="ARBA" id="ARBA00022801"/>
    </source>
</evidence>
<sequence length="420" mass="45269">MEWWVQCGVRKLRICLFILILAGFLLGSPPAQALSEDQQLVVEAWSLVNQSYVDPTFAGIAWRRLRQKALEQPILSRESAYEAIDTMLAPIGDPFTRFLRPEQFKALTDSTAGAISGVGLQLGINEGETVVRVLSSLEGSPAATAEIRPGSVILAVEGNSVEDLGLEGVAAALRGPSGTVVDVLLEAPDGERQSLSLERRTVDLRPVRSRRLREDRHTYGLLQIRQFTTKVPELVSAALAELQNKCIEGLILDLRNNPGGLVSSGLKVGNALLDTQPLVSIRDRNGVVETVITDAGTLYDGPMVVLVNSGTASASEILAGALQDDERAEVMGRPTFGKGLIQTLIPLNDGSGLAVTVARYVTPAGHDIQSAGIVPDQVLAASTQEMPEEDSQDPWLGRAMVALQNQLHRHEKHIKRTAMT</sequence>
<evidence type="ECO:0000256" key="1">
    <source>
        <dbReference type="ARBA" id="ARBA00009179"/>
    </source>
</evidence>
<keyword evidence="4 5" id="KW-0720">Serine protease</keyword>
<dbReference type="Pfam" id="PF03572">
    <property type="entry name" value="Peptidase_S41"/>
    <property type="match status" value="1"/>
</dbReference>
<dbReference type="Gene3D" id="3.90.226.10">
    <property type="entry name" value="2-enoyl-CoA Hydratase, Chain A, domain 1"/>
    <property type="match status" value="1"/>
</dbReference>
<dbReference type="EMBL" id="JYFQ01000069">
    <property type="protein sequence ID" value="KKZ13789.1"/>
    <property type="molecule type" value="Genomic_DNA"/>
</dbReference>
<evidence type="ECO:0000313" key="8">
    <source>
        <dbReference type="EMBL" id="KKZ13789.1"/>
    </source>
</evidence>
<feature type="chain" id="PRO_5002569977" description="PDZ domain-containing protein" evidence="6">
    <location>
        <begin position="34"/>
        <end position="420"/>
    </location>
</feature>
<dbReference type="PROSITE" id="PS50106">
    <property type="entry name" value="PDZ"/>
    <property type="match status" value="1"/>
</dbReference>
<evidence type="ECO:0000256" key="5">
    <source>
        <dbReference type="RuleBase" id="RU004404"/>
    </source>
</evidence>
<keyword evidence="6" id="KW-0732">Signal</keyword>
<evidence type="ECO:0000259" key="7">
    <source>
        <dbReference type="PROSITE" id="PS50106"/>
    </source>
</evidence>
<name>A0A0G8AWQ2_9SYNE</name>
<dbReference type="Proteomes" id="UP000035037">
    <property type="component" value="Unassembled WGS sequence"/>
</dbReference>
<protein>
    <recommendedName>
        <fullName evidence="7">PDZ domain-containing protein</fullName>
    </recommendedName>
</protein>
<dbReference type="InterPro" id="IPR004447">
    <property type="entry name" value="Peptidase_S41A"/>
</dbReference>
<evidence type="ECO:0000313" key="9">
    <source>
        <dbReference type="Proteomes" id="UP000035037"/>
    </source>
</evidence>
<accession>A0A0G8AWQ2</accession>
<dbReference type="GO" id="GO:0006508">
    <property type="term" value="P:proteolysis"/>
    <property type="evidence" value="ECO:0007669"/>
    <property type="project" value="UniProtKB-KW"/>
</dbReference>
<keyword evidence="3 5" id="KW-0378">Hydrolase</keyword>
<dbReference type="STRING" id="431041.FLM9_898"/>
<dbReference type="SUPFAM" id="SSF52096">
    <property type="entry name" value="ClpP/crotonase"/>
    <property type="match status" value="1"/>
</dbReference>
<dbReference type="SUPFAM" id="SSF50156">
    <property type="entry name" value="PDZ domain-like"/>
    <property type="match status" value="1"/>
</dbReference>
<evidence type="ECO:0000256" key="6">
    <source>
        <dbReference type="SAM" id="SignalP"/>
    </source>
</evidence>
<dbReference type="InterPro" id="IPR041489">
    <property type="entry name" value="PDZ_6"/>
</dbReference>
<dbReference type="SMART" id="SM00228">
    <property type="entry name" value="PDZ"/>
    <property type="match status" value="1"/>
</dbReference>
<proteinExistence type="inferred from homology"/>
<dbReference type="CDD" id="cd07560">
    <property type="entry name" value="Peptidase_S41_CPP"/>
    <property type="match status" value="1"/>
</dbReference>
<dbReference type="PANTHER" id="PTHR32060">
    <property type="entry name" value="TAIL-SPECIFIC PROTEASE"/>
    <property type="match status" value="1"/>
</dbReference>
<dbReference type="Gene3D" id="3.30.750.44">
    <property type="match status" value="1"/>
</dbReference>
<dbReference type="InterPro" id="IPR005151">
    <property type="entry name" value="Tail-specific_protease"/>
</dbReference>
<comment type="similarity">
    <text evidence="1 5">Belongs to the peptidase S41A family.</text>
</comment>
<comment type="caution">
    <text evidence="8">The sequence shown here is derived from an EMBL/GenBank/DDBJ whole genome shotgun (WGS) entry which is preliminary data.</text>
</comment>
<dbReference type="Pfam" id="PF17820">
    <property type="entry name" value="PDZ_6"/>
    <property type="match status" value="1"/>
</dbReference>
<dbReference type="GO" id="GO:0004175">
    <property type="term" value="F:endopeptidase activity"/>
    <property type="evidence" value="ECO:0007669"/>
    <property type="project" value="TreeGrafter"/>
</dbReference>
<reference evidence="8 9" key="2">
    <citation type="submission" date="2015-05" db="EMBL/GenBank/DDBJ databases">
        <title>Lifestyle Evolution in Cyanobacterial Symbionts of Sponges.</title>
        <authorList>
            <person name="Burgsdorf I."/>
            <person name="Slaby B.M."/>
            <person name="Handley K.M."/>
            <person name="Haber M."/>
            <person name="Blom J."/>
            <person name="Marshall C.W."/>
            <person name="Gilbert J.A."/>
            <person name="Hentschel U."/>
            <person name="Steindler L."/>
        </authorList>
    </citation>
    <scope>NUCLEOTIDE SEQUENCE [LARGE SCALE GENOMIC DNA]</scope>
    <source>
        <strain evidence="8">15L</strain>
    </source>
</reference>
<dbReference type="NCBIfam" id="TIGR00225">
    <property type="entry name" value="prc"/>
    <property type="match status" value="1"/>
</dbReference>
<dbReference type="CDD" id="cd06782">
    <property type="entry name" value="cpPDZ_CPP-like"/>
    <property type="match status" value="1"/>
</dbReference>
<evidence type="ECO:0000256" key="2">
    <source>
        <dbReference type="ARBA" id="ARBA00022670"/>
    </source>
</evidence>
<dbReference type="GO" id="GO:0008236">
    <property type="term" value="F:serine-type peptidase activity"/>
    <property type="evidence" value="ECO:0007669"/>
    <property type="project" value="UniProtKB-KW"/>
</dbReference>
<feature type="signal peptide" evidence="6">
    <location>
        <begin position="1"/>
        <end position="33"/>
    </location>
</feature>
<dbReference type="SMART" id="SM00245">
    <property type="entry name" value="TSPc"/>
    <property type="match status" value="1"/>
</dbReference>
<evidence type="ECO:0000256" key="4">
    <source>
        <dbReference type="ARBA" id="ARBA00022825"/>
    </source>
</evidence>
<dbReference type="InterPro" id="IPR001478">
    <property type="entry name" value="PDZ"/>
</dbReference>
<dbReference type="Gene3D" id="2.30.42.10">
    <property type="match status" value="1"/>
</dbReference>
<dbReference type="InterPro" id="IPR036034">
    <property type="entry name" value="PDZ_sf"/>
</dbReference>
<dbReference type="PATRIC" id="fig|1608419.3.peg.2130"/>
<dbReference type="NCBIfam" id="NF045591">
    <property type="entry name" value="Cterm_S41_CtpZ"/>
    <property type="match status" value="1"/>
</dbReference>
<reference evidence="8 9" key="1">
    <citation type="submission" date="2015-02" db="EMBL/GenBank/DDBJ databases">
        <authorList>
            <person name="Slaby B."/>
            <person name="Hentschel U."/>
        </authorList>
    </citation>
    <scope>NUCLEOTIDE SEQUENCE [LARGE SCALE GENOMIC DNA]</scope>
    <source>
        <strain evidence="8">15L</strain>
    </source>
</reference>